<evidence type="ECO:0000313" key="3">
    <source>
        <dbReference type="Proteomes" id="UP000198897"/>
    </source>
</evidence>
<keyword evidence="1" id="KW-1133">Transmembrane helix</keyword>
<protein>
    <submittedName>
        <fullName evidence="2">Uncharacterized protein</fullName>
    </submittedName>
</protein>
<dbReference type="Proteomes" id="UP000198897">
    <property type="component" value="Unassembled WGS sequence"/>
</dbReference>
<evidence type="ECO:0000313" key="2">
    <source>
        <dbReference type="EMBL" id="SFG62403.1"/>
    </source>
</evidence>
<gene>
    <name evidence="2" type="ORF">SAMN05216353_16521</name>
</gene>
<proteinExistence type="predicted"/>
<dbReference type="RefSeq" id="WP_089754779.1">
    <property type="nucleotide sequence ID" value="NZ_FOOG01000065.1"/>
</dbReference>
<reference evidence="3" key="1">
    <citation type="submission" date="2016-10" db="EMBL/GenBank/DDBJ databases">
        <authorList>
            <person name="Varghese N."/>
            <person name="Submissions S."/>
        </authorList>
    </citation>
    <scope>NUCLEOTIDE SEQUENCE [LARGE SCALE GENOMIC DNA]</scope>
    <source>
        <strain evidence="3">FP5</strain>
    </source>
</reference>
<sequence>MSFLSWFDWINPTNPFASLFMGILFSIFLGITVWVETRERRKATLTTIIGIVVTCIGVGVLTAVGYYG</sequence>
<feature type="transmembrane region" description="Helical" evidence="1">
    <location>
        <begin position="47"/>
        <end position="67"/>
    </location>
</feature>
<dbReference type="EMBL" id="FOOG01000065">
    <property type="protein sequence ID" value="SFG62403.1"/>
    <property type="molecule type" value="Genomic_DNA"/>
</dbReference>
<organism evidence="2 3">
    <name type="scientific">Halobacillus alkaliphilus</name>
    <dbReference type="NCBI Taxonomy" id="396056"/>
    <lineage>
        <taxon>Bacteria</taxon>
        <taxon>Bacillati</taxon>
        <taxon>Bacillota</taxon>
        <taxon>Bacilli</taxon>
        <taxon>Bacillales</taxon>
        <taxon>Bacillaceae</taxon>
        <taxon>Halobacillus</taxon>
    </lineage>
</organism>
<keyword evidence="3" id="KW-1185">Reference proteome</keyword>
<accession>A0A1I2TBX5</accession>
<dbReference type="AlphaFoldDB" id="A0A1I2TBX5"/>
<keyword evidence="1" id="KW-0472">Membrane</keyword>
<keyword evidence="1" id="KW-0812">Transmembrane</keyword>
<feature type="transmembrane region" description="Helical" evidence="1">
    <location>
        <begin position="16"/>
        <end position="35"/>
    </location>
</feature>
<name>A0A1I2TBX5_9BACI</name>
<dbReference type="OrthoDB" id="2972508at2"/>
<evidence type="ECO:0000256" key="1">
    <source>
        <dbReference type="SAM" id="Phobius"/>
    </source>
</evidence>